<evidence type="ECO:0000313" key="15">
    <source>
        <dbReference type="Proteomes" id="UP001108240"/>
    </source>
</evidence>
<accession>A0A9J8ARS3</accession>
<dbReference type="InterPro" id="IPR017179">
    <property type="entry name" value="Spastin"/>
</dbReference>
<comment type="caution">
    <text evidence="10">Lacks conserved residue(s) required for the propagation of feature annotation.</text>
</comment>
<comment type="function">
    <text evidence="10">ATP-dependent microtubule severing protein that specifically recognizes and cuts microtubules that are polyglutamylated. Preferentially recognizes and acts on microtubules decorated with short polyglutamate tails: severing activity increases as the number of glutamates per tubulin rises from one to eight, but decreases beyond this glutamylation threshold. Microtubule severing promotes reorganization of cellular microtubule arrays and the release of microtubules from the centrosome following nucleation. Required for membrane traffic from the endoplasmic reticulum (ER) to the Golgi and for completion of the abscission stage of cytokinesis. Also plays a role in axon growth and the formation of axonal branches.</text>
</comment>
<dbReference type="GO" id="GO:0005524">
    <property type="term" value="F:ATP binding"/>
    <property type="evidence" value="ECO:0007669"/>
    <property type="project" value="UniProtKB-UniRule"/>
</dbReference>
<proteinExistence type="inferred from homology"/>
<dbReference type="CDD" id="cd02679">
    <property type="entry name" value="MIT_spastin"/>
    <property type="match status" value="1"/>
</dbReference>
<dbReference type="GO" id="GO:0048471">
    <property type="term" value="C:perinuclear region of cytoplasm"/>
    <property type="evidence" value="ECO:0007669"/>
    <property type="project" value="UniProtKB-SubCell"/>
</dbReference>
<feature type="region of interest" description="Disordered" evidence="11">
    <location>
        <begin position="180"/>
        <end position="271"/>
    </location>
</feature>
<dbReference type="GO" id="GO:0051013">
    <property type="term" value="P:microtubule severing"/>
    <property type="evidence" value="ECO:0007669"/>
    <property type="project" value="UniProtKB-UniRule"/>
</dbReference>
<keyword evidence="5 10" id="KW-0067">ATP-binding</keyword>
<dbReference type="OMA" id="KSREPML"/>
<dbReference type="GO" id="GO:0008568">
    <property type="term" value="F:microtubule severing ATPase activity"/>
    <property type="evidence" value="ECO:0007669"/>
    <property type="project" value="UniProtKB-UniRule"/>
</dbReference>
<keyword evidence="3 10" id="KW-0493">Microtubule</keyword>
<dbReference type="GO" id="GO:0032506">
    <property type="term" value="P:cytokinetic process"/>
    <property type="evidence" value="ECO:0007669"/>
    <property type="project" value="UniProtKB-UniRule"/>
</dbReference>
<sequence>MNSGYRARQIGPARAGGRTCGQVSDGTGQSPLDRLRSFIRILRRLPVSLLRALLLLLLCLTRPIRRAMAARAKDRGSEGCEETGDRIRDYHKQAFEFISLALQIDEDEKGDKEQAVQWYRKGITELEKGIRIQVTGAGEKADRARKLQKKMTSNLQMAQDRLELLGKLLSKSPAEGCSGHTGLSFSNGNLRPVAGSGAVSKKKDTLTITNPSHVRPKNTPKSAPAALRRIPSTGQGGRTGPQSNLKGPPARAGNRQNTGNTATASPQRKKDMKNFRNVDSKLANLILNEIVDSGVAVQFDDIAGQELAKQALQEIVILPALRPELFTGLRAPARGLLLFGPPGNGKTMLVKHKKALFFLHHKSRTVFDLSISSQAKAVAMESNATFFNISASSLTSKYVGEGEKLVRALFAVARELQPSIIFIDEIDSLLCERREGEHDASRRLKTEFLIEFDGVQSGGDERVLVMGATNRPQELDEAVLRRFAKRIYVALPTEETRLKLLKNLLSKHRNTLSQKELSQLARMTEGYSGSDLTSLAKDAALGPIRELRPDQVRNMPADKMRDISFSDFEDSLKRIKRSVSPQTLDQYVRWNKQYGDTTAI</sequence>
<feature type="topological domain" description="Cytoplasmic" evidence="10">
    <location>
        <begin position="1"/>
        <end position="42"/>
    </location>
</feature>
<keyword evidence="7 10" id="KW-0206">Cytoskeleton</keyword>
<evidence type="ECO:0000256" key="6">
    <source>
        <dbReference type="ARBA" id="ARBA00023136"/>
    </source>
</evidence>
<dbReference type="FunFam" id="1.10.8.60:FF:000036">
    <property type="entry name" value="Spastin"/>
    <property type="match status" value="1"/>
</dbReference>
<dbReference type="Proteomes" id="UP001108240">
    <property type="component" value="Unplaced"/>
</dbReference>
<dbReference type="HAMAP" id="MF_03021">
    <property type="entry name" value="Spastin"/>
    <property type="match status" value="1"/>
</dbReference>
<dbReference type="Pfam" id="PF09336">
    <property type="entry name" value="Vps4_C"/>
    <property type="match status" value="1"/>
</dbReference>
<evidence type="ECO:0000256" key="9">
    <source>
        <dbReference type="ARBA" id="ARBA00036378"/>
    </source>
</evidence>
<dbReference type="PANTHER" id="PTHR23074:SF86">
    <property type="entry name" value="SPASTIN"/>
    <property type="match status" value="1"/>
</dbReference>
<dbReference type="GO" id="GO:0031117">
    <property type="term" value="P:positive regulation of microtubule depolymerization"/>
    <property type="evidence" value="ECO:0007669"/>
    <property type="project" value="UniProtKB-UniRule"/>
</dbReference>
<feature type="compositionally biased region" description="Polar residues" evidence="11">
    <location>
        <begin position="254"/>
        <end position="266"/>
    </location>
</feature>
<dbReference type="InterPro" id="IPR050304">
    <property type="entry name" value="MT-severing_AAA_ATPase"/>
</dbReference>
<dbReference type="GO" id="GO:0006888">
    <property type="term" value="P:endoplasmic reticulum to Golgi vesicle-mediated transport"/>
    <property type="evidence" value="ECO:0007669"/>
    <property type="project" value="UniProtKB-UniRule"/>
</dbReference>
<evidence type="ECO:0000256" key="2">
    <source>
        <dbReference type="ARBA" id="ARBA00022618"/>
    </source>
</evidence>
<dbReference type="InterPro" id="IPR007330">
    <property type="entry name" value="MIT_dom"/>
</dbReference>
<keyword evidence="6 10" id="KW-0472">Membrane</keyword>
<dbReference type="GO" id="GO:0007409">
    <property type="term" value="P:axonogenesis"/>
    <property type="evidence" value="ECO:0007669"/>
    <property type="project" value="UniProtKB-UniRule"/>
</dbReference>
<evidence type="ECO:0000256" key="7">
    <source>
        <dbReference type="ARBA" id="ARBA00023212"/>
    </source>
</evidence>
<dbReference type="InterPro" id="IPR027417">
    <property type="entry name" value="P-loop_NTPase"/>
</dbReference>
<name>A0A9J8ARS3_CYPCA</name>
<dbReference type="Ensembl" id="ENSCCRT00000138927.1">
    <property type="protein sequence ID" value="ENSCCRP00000147058.1"/>
    <property type="gene ID" value="ENSCCRG00000017826.2"/>
</dbReference>
<dbReference type="CDD" id="cd19524">
    <property type="entry name" value="RecA-like_spastin"/>
    <property type="match status" value="1"/>
</dbReference>
<dbReference type="SUPFAM" id="SSF52540">
    <property type="entry name" value="P-loop containing nucleoside triphosphate hydrolases"/>
    <property type="match status" value="1"/>
</dbReference>
<evidence type="ECO:0000256" key="1">
    <source>
        <dbReference type="ARBA" id="ARBA00022490"/>
    </source>
</evidence>
<evidence type="ECO:0000256" key="3">
    <source>
        <dbReference type="ARBA" id="ARBA00022701"/>
    </source>
</evidence>
<dbReference type="InterPro" id="IPR003960">
    <property type="entry name" value="ATPase_AAA_CS"/>
</dbReference>
<dbReference type="PROSITE" id="PS00674">
    <property type="entry name" value="AAA"/>
    <property type="match status" value="1"/>
</dbReference>
<reference evidence="14" key="1">
    <citation type="submission" date="2025-08" db="UniProtKB">
        <authorList>
            <consortium name="Ensembl"/>
        </authorList>
    </citation>
    <scope>IDENTIFICATION</scope>
</reference>
<evidence type="ECO:0000313" key="14">
    <source>
        <dbReference type="Ensembl" id="ENSCCRP00000147058.1"/>
    </source>
</evidence>
<comment type="subunit">
    <text evidence="10">Homohexamer. The homohexamer is stabilized by ATP-binding. The homohexamer may adopt a ring conformation through which microtubules pass prior to being severed. Interacts with microtubules.</text>
</comment>
<dbReference type="SMART" id="SM00382">
    <property type="entry name" value="AAA"/>
    <property type="match status" value="1"/>
</dbReference>
<dbReference type="SMART" id="SM00745">
    <property type="entry name" value="MIT"/>
    <property type="match status" value="1"/>
</dbReference>
<dbReference type="EC" id="5.6.1.1" evidence="10"/>
<evidence type="ECO:0000256" key="8">
    <source>
        <dbReference type="ARBA" id="ARBA00023235"/>
    </source>
</evidence>
<keyword evidence="10" id="KW-0539">Nucleus</keyword>
<feature type="topological domain" description="Cytoplasmic" evidence="10">
    <location>
        <begin position="60"/>
        <end position="600"/>
    </location>
</feature>
<keyword evidence="10" id="KW-0524">Neurogenesis</keyword>
<dbReference type="InterPro" id="IPR041569">
    <property type="entry name" value="AAA_lid_3"/>
</dbReference>
<dbReference type="GO" id="GO:0005634">
    <property type="term" value="C:nucleus"/>
    <property type="evidence" value="ECO:0007669"/>
    <property type="project" value="UniProtKB-SubCell"/>
</dbReference>
<dbReference type="Gene3D" id="1.20.58.80">
    <property type="entry name" value="Phosphotransferase system, lactose/cellobiose-type IIA subunit"/>
    <property type="match status" value="1"/>
</dbReference>
<evidence type="ECO:0000256" key="10">
    <source>
        <dbReference type="HAMAP-Rule" id="MF_03021"/>
    </source>
</evidence>
<dbReference type="GO" id="GO:0016020">
    <property type="term" value="C:membrane"/>
    <property type="evidence" value="ECO:0007669"/>
    <property type="project" value="UniProtKB-SubCell"/>
</dbReference>
<reference evidence="14" key="2">
    <citation type="submission" date="2025-09" db="UniProtKB">
        <authorList>
            <consortium name="Ensembl"/>
        </authorList>
    </citation>
    <scope>IDENTIFICATION</scope>
</reference>
<keyword evidence="10" id="KW-0131">Cell cycle</keyword>
<dbReference type="GO" id="GO:0005819">
    <property type="term" value="C:spindle"/>
    <property type="evidence" value="ECO:0007669"/>
    <property type="project" value="UniProtKB-UniRule"/>
</dbReference>
<dbReference type="GeneTree" id="ENSGT00940000156258"/>
<feature type="domain" description="AAA+ ATPase" evidence="12">
    <location>
        <begin position="332"/>
        <end position="493"/>
    </location>
</feature>
<dbReference type="GO" id="GO:0008017">
    <property type="term" value="F:microtubule binding"/>
    <property type="evidence" value="ECO:0007669"/>
    <property type="project" value="UniProtKB-UniRule"/>
</dbReference>
<dbReference type="GO" id="GO:0034214">
    <property type="term" value="P:protein hexamerization"/>
    <property type="evidence" value="ECO:0007669"/>
    <property type="project" value="UniProtKB-UniRule"/>
</dbReference>
<evidence type="ECO:0000259" key="13">
    <source>
        <dbReference type="SMART" id="SM00745"/>
    </source>
</evidence>
<dbReference type="GO" id="GO:0005874">
    <property type="term" value="C:microtubule"/>
    <property type="evidence" value="ECO:0007669"/>
    <property type="project" value="UniProtKB-UniRule"/>
</dbReference>
<keyword evidence="10" id="KW-0221">Differentiation</keyword>
<keyword evidence="2 10" id="KW-0132">Cell division</keyword>
<dbReference type="Gene3D" id="3.40.50.300">
    <property type="entry name" value="P-loop containing nucleotide triphosphate hydrolases"/>
    <property type="match status" value="1"/>
</dbReference>
<evidence type="ECO:0000259" key="12">
    <source>
        <dbReference type="SMART" id="SM00382"/>
    </source>
</evidence>
<dbReference type="AlphaFoldDB" id="A0A9J8ARS3"/>
<dbReference type="SUPFAM" id="SSF116846">
    <property type="entry name" value="MIT domain"/>
    <property type="match status" value="1"/>
</dbReference>
<feature type="domain" description="MIT" evidence="13">
    <location>
        <begin position="87"/>
        <end position="164"/>
    </location>
</feature>
<dbReference type="PANTHER" id="PTHR23074">
    <property type="entry name" value="AAA DOMAIN-CONTAINING"/>
    <property type="match status" value="1"/>
</dbReference>
<evidence type="ECO:0000256" key="4">
    <source>
        <dbReference type="ARBA" id="ARBA00022741"/>
    </source>
</evidence>
<dbReference type="Pfam" id="PF17862">
    <property type="entry name" value="AAA_lid_3"/>
    <property type="match status" value="1"/>
</dbReference>
<keyword evidence="10" id="KW-0217">Developmental protein</keyword>
<protein>
    <recommendedName>
        <fullName evidence="10">Spastin</fullName>
        <ecNumber evidence="10">5.6.1.1</ecNumber>
    </recommendedName>
</protein>
<keyword evidence="4 10" id="KW-0547">Nucleotide-binding</keyword>
<dbReference type="GO" id="GO:0005813">
    <property type="term" value="C:centrosome"/>
    <property type="evidence" value="ECO:0007669"/>
    <property type="project" value="UniProtKB-SubCell"/>
</dbReference>
<comment type="subcellular location">
    <subcellularLocation>
        <location evidence="10">Membrane</location>
        <topology evidence="10">Peripheral membrane protein</topology>
    </subcellularLocation>
    <subcellularLocation>
        <location evidence="10">Cytoplasm</location>
        <location evidence="10">Cytoskeleton</location>
        <location evidence="10">Microtubule organizing center</location>
        <location evidence="10">Centrosome</location>
    </subcellularLocation>
    <subcellularLocation>
        <location evidence="10">Cytoplasm</location>
        <location evidence="10">Cytoskeleton</location>
    </subcellularLocation>
    <subcellularLocation>
        <location evidence="10">Cytoplasm</location>
        <location evidence="10">Perinuclear region</location>
    </subcellularLocation>
    <subcellularLocation>
        <location evidence="10">Nucleus</location>
    </subcellularLocation>
    <text evidence="10">Forms an intramembrane hairpin-like structure in the membrane.</text>
</comment>
<dbReference type="InterPro" id="IPR036181">
    <property type="entry name" value="MIT_dom_sf"/>
</dbReference>
<evidence type="ECO:0000256" key="11">
    <source>
        <dbReference type="SAM" id="MobiDB-lite"/>
    </source>
</evidence>
<dbReference type="FunFam" id="1.20.58.80:FF:000006">
    <property type="entry name" value="Spastin"/>
    <property type="match status" value="1"/>
</dbReference>
<keyword evidence="1 10" id="KW-0963">Cytoplasm</keyword>
<evidence type="ECO:0000256" key="5">
    <source>
        <dbReference type="ARBA" id="ARBA00022840"/>
    </source>
</evidence>
<dbReference type="Gene3D" id="1.10.8.60">
    <property type="match status" value="1"/>
</dbReference>
<feature type="binding site" evidence="10">
    <location>
        <begin position="340"/>
        <end position="347"/>
    </location>
    <ligand>
        <name>ATP</name>
        <dbReference type="ChEBI" id="CHEBI:30616"/>
    </ligand>
</feature>
<organism evidence="14 15">
    <name type="scientific">Cyprinus carpio carpio</name>
    <dbReference type="NCBI Taxonomy" id="630221"/>
    <lineage>
        <taxon>Eukaryota</taxon>
        <taxon>Metazoa</taxon>
        <taxon>Chordata</taxon>
        <taxon>Craniata</taxon>
        <taxon>Vertebrata</taxon>
        <taxon>Euteleostomi</taxon>
        <taxon>Actinopterygii</taxon>
        <taxon>Neopterygii</taxon>
        <taxon>Teleostei</taxon>
        <taxon>Ostariophysi</taxon>
        <taxon>Cypriniformes</taxon>
        <taxon>Cyprinidae</taxon>
        <taxon>Cyprininae</taxon>
        <taxon>Cyprinus</taxon>
    </lineage>
</organism>
<dbReference type="InterPro" id="IPR003593">
    <property type="entry name" value="AAA+_ATPase"/>
</dbReference>
<dbReference type="Pfam" id="PF00004">
    <property type="entry name" value="AAA"/>
    <property type="match status" value="1"/>
</dbReference>
<keyword evidence="15" id="KW-1185">Reference proteome</keyword>
<comment type="similarity">
    <text evidence="10">Belongs to the AAA ATPase family. Spastin subfamily.</text>
</comment>
<comment type="catalytic activity">
    <reaction evidence="9 10">
        <text>n ATP + n H2O + a microtubule = n ADP + n phosphate + (n+1) alpha/beta tubulin heterodimers.</text>
        <dbReference type="EC" id="5.6.1.1"/>
    </reaction>
</comment>
<dbReference type="InterPro" id="IPR003959">
    <property type="entry name" value="ATPase_AAA_core"/>
</dbReference>
<dbReference type="GO" id="GO:0016887">
    <property type="term" value="F:ATP hydrolysis activity"/>
    <property type="evidence" value="ECO:0007669"/>
    <property type="project" value="InterPro"/>
</dbReference>
<dbReference type="InterPro" id="IPR015415">
    <property type="entry name" value="Spast_Vps4_C"/>
</dbReference>
<keyword evidence="8 10" id="KW-0413">Isomerase</keyword>
<feature type="region of interest" description="Disordered" evidence="11">
    <location>
        <begin position="1"/>
        <end position="28"/>
    </location>
</feature>
<gene>
    <name evidence="10" type="primary">SPAST</name>
    <name evidence="10" type="synonym">SPG4</name>
</gene>